<dbReference type="SFLD" id="SFLDS00005">
    <property type="entry name" value="Isoprenoid_Synthase_Type_I"/>
    <property type="match status" value="1"/>
</dbReference>
<dbReference type="Proteomes" id="UP001204562">
    <property type="component" value="Unassembled WGS sequence"/>
</dbReference>
<dbReference type="RefSeq" id="WP_050618427.1">
    <property type="nucleotide sequence ID" value="NZ_JANFYS010000029.1"/>
</dbReference>
<keyword evidence="7" id="KW-0460">Magnesium</keyword>
<evidence type="ECO:0000256" key="6">
    <source>
        <dbReference type="ARBA" id="ARBA00022723"/>
    </source>
</evidence>
<evidence type="ECO:0000256" key="7">
    <source>
        <dbReference type="ARBA" id="ARBA00022842"/>
    </source>
</evidence>
<dbReference type="PANTHER" id="PTHR43281">
    <property type="entry name" value="FARNESYL DIPHOSPHATE SYNTHASE"/>
    <property type="match status" value="1"/>
</dbReference>
<evidence type="ECO:0000256" key="8">
    <source>
        <dbReference type="ARBA" id="ARBA00023229"/>
    </source>
</evidence>
<evidence type="ECO:0000256" key="3">
    <source>
        <dbReference type="ARBA" id="ARBA00012439"/>
    </source>
</evidence>
<dbReference type="InterPro" id="IPR053378">
    <property type="entry name" value="Prenyl_diphosphate_synthase"/>
</dbReference>
<dbReference type="GO" id="GO:0046872">
    <property type="term" value="F:metal ion binding"/>
    <property type="evidence" value="ECO:0007669"/>
    <property type="project" value="UniProtKB-KW"/>
</dbReference>
<dbReference type="InterPro" id="IPR008949">
    <property type="entry name" value="Isoprenoid_synthase_dom_sf"/>
</dbReference>
<dbReference type="PROSITE" id="PS00723">
    <property type="entry name" value="POLYPRENYL_SYNTHASE_1"/>
    <property type="match status" value="1"/>
</dbReference>
<evidence type="ECO:0000256" key="12">
    <source>
        <dbReference type="RuleBase" id="RU004466"/>
    </source>
</evidence>
<dbReference type="PANTHER" id="PTHR43281:SF1">
    <property type="entry name" value="FARNESYL DIPHOSPHATE SYNTHASE"/>
    <property type="match status" value="1"/>
</dbReference>
<evidence type="ECO:0000313" key="13">
    <source>
        <dbReference type="EMBL" id="MCQ4771362.1"/>
    </source>
</evidence>
<comment type="cofactor">
    <cofactor evidence="1">
        <name>Mg(2+)</name>
        <dbReference type="ChEBI" id="CHEBI:18420"/>
    </cofactor>
</comment>
<dbReference type="FunFam" id="1.10.600.10:FF:000001">
    <property type="entry name" value="Geranylgeranyl diphosphate synthase"/>
    <property type="match status" value="1"/>
</dbReference>
<dbReference type="Pfam" id="PF00348">
    <property type="entry name" value="polyprenyl_synt"/>
    <property type="match status" value="1"/>
</dbReference>
<keyword evidence="5 12" id="KW-0808">Transferase</keyword>
<reference evidence="13" key="1">
    <citation type="submission" date="2022-06" db="EMBL/GenBank/DDBJ databases">
        <title>Isolation of gut microbiota from human fecal samples.</title>
        <authorList>
            <person name="Pamer E.G."/>
            <person name="Barat B."/>
            <person name="Waligurski E."/>
            <person name="Medina S."/>
            <person name="Paddock L."/>
            <person name="Mostad J."/>
        </authorList>
    </citation>
    <scope>NUCLEOTIDE SEQUENCE</scope>
    <source>
        <strain evidence="13">DFI.9.91</strain>
    </source>
</reference>
<evidence type="ECO:0000256" key="9">
    <source>
        <dbReference type="ARBA" id="ARBA00032380"/>
    </source>
</evidence>
<evidence type="ECO:0000256" key="4">
    <source>
        <dbReference type="ARBA" id="ARBA00015100"/>
    </source>
</evidence>
<accession>A0AAW5JN78</accession>
<protein>
    <recommendedName>
        <fullName evidence="4">Farnesyl diphosphate synthase</fullName>
        <ecNumber evidence="3">2.5.1.10</ecNumber>
    </recommendedName>
    <alternativeName>
        <fullName evidence="10">(2E,6E)-farnesyl diphosphate synthase</fullName>
    </alternativeName>
    <alternativeName>
        <fullName evidence="9">Geranyltranstransferase</fullName>
    </alternativeName>
</protein>
<sequence length="292" mass="31633">MDYRKQLDEDVALIEARLKERFRACEPMAGLYDAMEYSLLAGGKRVRPVLTLEVCRMCGGDPVQALPFACAAEMIHTYSLIHDDLPCMDDDDLRRGRPTNHKVFGEAMAVLAGDGLLTAAFETALEGGECLPAERVTAACACLARAAGARGMVGGQALDMAAEGRSLRQQELERLQALKTGALIAAAAEMGCIAAGGDELERAAVRRYAQKLGLAFQIRDDMLDVVGDEQTLGKSIGSDSANEKTTFYTLKGLDACRELVETLTREAEEALSTFEERGFLCWLADQLAGREK</sequence>
<comment type="similarity">
    <text evidence="2 12">Belongs to the FPP/GGPP synthase family.</text>
</comment>
<dbReference type="GO" id="GO:0016114">
    <property type="term" value="P:terpenoid biosynthetic process"/>
    <property type="evidence" value="ECO:0007669"/>
    <property type="project" value="UniProtKB-ARBA"/>
</dbReference>
<dbReference type="InterPro" id="IPR033749">
    <property type="entry name" value="Polyprenyl_synt_CS"/>
</dbReference>
<keyword evidence="8" id="KW-0414">Isoprene biosynthesis</keyword>
<dbReference type="SFLD" id="SFLDG01017">
    <property type="entry name" value="Polyprenyl_Transferase_Like"/>
    <property type="match status" value="1"/>
</dbReference>
<organism evidence="13 14">
    <name type="scientific">Intestinimonas massiliensis</name>
    <name type="common">ex Afouda et al. 2020</name>
    <dbReference type="NCBI Taxonomy" id="1673721"/>
    <lineage>
        <taxon>Bacteria</taxon>
        <taxon>Bacillati</taxon>
        <taxon>Bacillota</taxon>
        <taxon>Clostridia</taxon>
        <taxon>Eubacteriales</taxon>
        <taxon>Intestinimonas</taxon>
    </lineage>
</organism>
<name>A0AAW5JN78_9FIRM</name>
<dbReference type="PROSITE" id="PS00444">
    <property type="entry name" value="POLYPRENYL_SYNTHASE_2"/>
    <property type="match status" value="1"/>
</dbReference>
<keyword evidence="6" id="KW-0479">Metal-binding</keyword>
<evidence type="ECO:0000313" key="14">
    <source>
        <dbReference type="Proteomes" id="UP001204562"/>
    </source>
</evidence>
<dbReference type="SUPFAM" id="SSF48576">
    <property type="entry name" value="Terpenoid synthases"/>
    <property type="match status" value="1"/>
</dbReference>
<evidence type="ECO:0000256" key="5">
    <source>
        <dbReference type="ARBA" id="ARBA00022679"/>
    </source>
</evidence>
<gene>
    <name evidence="13" type="ORF">NE579_13010</name>
</gene>
<dbReference type="InterPro" id="IPR000092">
    <property type="entry name" value="Polyprenyl_synt"/>
</dbReference>
<comment type="caution">
    <text evidence="13">The sequence shown here is derived from an EMBL/GenBank/DDBJ whole genome shotgun (WGS) entry which is preliminary data.</text>
</comment>
<evidence type="ECO:0000256" key="1">
    <source>
        <dbReference type="ARBA" id="ARBA00001946"/>
    </source>
</evidence>
<evidence type="ECO:0000256" key="11">
    <source>
        <dbReference type="ARBA" id="ARBA00049399"/>
    </source>
</evidence>
<dbReference type="GO" id="GO:0005737">
    <property type="term" value="C:cytoplasm"/>
    <property type="evidence" value="ECO:0007669"/>
    <property type="project" value="UniProtKB-ARBA"/>
</dbReference>
<comment type="catalytic activity">
    <reaction evidence="11">
        <text>isopentenyl diphosphate + (2E)-geranyl diphosphate = (2E,6E)-farnesyl diphosphate + diphosphate</text>
        <dbReference type="Rhea" id="RHEA:19361"/>
        <dbReference type="ChEBI" id="CHEBI:33019"/>
        <dbReference type="ChEBI" id="CHEBI:58057"/>
        <dbReference type="ChEBI" id="CHEBI:128769"/>
        <dbReference type="ChEBI" id="CHEBI:175763"/>
        <dbReference type="EC" id="2.5.1.10"/>
    </reaction>
</comment>
<dbReference type="EMBL" id="JANFYS010000029">
    <property type="protein sequence ID" value="MCQ4771362.1"/>
    <property type="molecule type" value="Genomic_DNA"/>
</dbReference>
<dbReference type="AlphaFoldDB" id="A0AAW5JN78"/>
<dbReference type="CDD" id="cd00685">
    <property type="entry name" value="Trans_IPPS_HT"/>
    <property type="match status" value="1"/>
</dbReference>
<proteinExistence type="inferred from homology"/>
<dbReference type="EC" id="2.5.1.10" evidence="3"/>
<evidence type="ECO:0000256" key="2">
    <source>
        <dbReference type="ARBA" id="ARBA00006706"/>
    </source>
</evidence>
<evidence type="ECO:0000256" key="10">
    <source>
        <dbReference type="ARBA" id="ARBA00032873"/>
    </source>
</evidence>
<dbReference type="Gene3D" id="1.10.600.10">
    <property type="entry name" value="Farnesyl Diphosphate Synthase"/>
    <property type="match status" value="1"/>
</dbReference>
<dbReference type="NCBIfam" id="NF045485">
    <property type="entry name" value="FPPsyn"/>
    <property type="match status" value="1"/>
</dbReference>
<dbReference type="GO" id="GO:0004337">
    <property type="term" value="F:(2E,6E)-farnesyl diphosphate synthase activity"/>
    <property type="evidence" value="ECO:0007669"/>
    <property type="project" value="UniProtKB-EC"/>
</dbReference>